<organism evidence="8 9">
    <name type="scientific">Candidatus Methanocrinis alkalitolerans</name>
    <dbReference type="NCBI Taxonomy" id="3033395"/>
    <lineage>
        <taxon>Archaea</taxon>
        <taxon>Methanobacteriati</taxon>
        <taxon>Methanobacteriota</taxon>
        <taxon>Stenosarchaea group</taxon>
        <taxon>Methanomicrobia</taxon>
        <taxon>Methanotrichales</taxon>
        <taxon>Methanotrichaceae</taxon>
        <taxon>Methanocrinis</taxon>
    </lineage>
</organism>
<dbReference type="Proteomes" id="UP001215956">
    <property type="component" value="Unassembled WGS sequence"/>
</dbReference>
<comment type="caution">
    <text evidence="8">The sequence shown here is derived from an EMBL/GenBank/DDBJ whole genome shotgun (WGS) entry which is preliminary data.</text>
</comment>
<keyword evidence="4" id="KW-0249">Electron transport</keyword>
<evidence type="ECO:0000313" key="9">
    <source>
        <dbReference type="Proteomes" id="UP001215956"/>
    </source>
</evidence>
<dbReference type="PANTHER" id="PTHR42859:SF10">
    <property type="entry name" value="DIMETHYLSULFOXIDE REDUCTASE CHAIN B"/>
    <property type="match status" value="1"/>
</dbReference>
<evidence type="ECO:0000313" key="8">
    <source>
        <dbReference type="EMBL" id="MDF0592755.1"/>
    </source>
</evidence>
<evidence type="ECO:0000256" key="5">
    <source>
        <dbReference type="ARBA" id="ARBA00023004"/>
    </source>
</evidence>
<keyword evidence="1" id="KW-0813">Transport</keyword>
<dbReference type="PROSITE" id="PS00198">
    <property type="entry name" value="4FE4S_FER_1"/>
    <property type="match status" value="2"/>
</dbReference>
<evidence type="ECO:0000256" key="4">
    <source>
        <dbReference type="ARBA" id="ARBA00022982"/>
    </source>
</evidence>
<dbReference type="Pfam" id="PF13247">
    <property type="entry name" value="Fer4_11"/>
    <property type="match status" value="1"/>
</dbReference>
<keyword evidence="5" id="KW-0408">Iron</keyword>
<dbReference type="SUPFAM" id="SSF54862">
    <property type="entry name" value="4Fe-4S ferredoxins"/>
    <property type="match status" value="1"/>
</dbReference>
<dbReference type="PROSITE" id="PS51379">
    <property type="entry name" value="4FE4S_FER_2"/>
    <property type="match status" value="2"/>
</dbReference>
<dbReference type="InterPro" id="IPR017900">
    <property type="entry name" value="4Fe4S_Fe_S_CS"/>
</dbReference>
<evidence type="ECO:0000256" key="3">
    <source>
        <dbReference type="ARBA" id="ARBA00022723"/>
    </source>
</evidence>
<keyword evidence="2" id="KW-0004">4Fe-4S</keyword>
<dbReference type="Gene3D" id="3.30.70.20">
    <property type="match status" value="2"/>
</dbReference>
<name>A0ABT5XDG3_9EURY</name>
<dbReference type="PANTHER" id="PTHR42859">
    <property type="entry name" value="OXIDOREDUCTASE"/>
    <property type="match status" value="1"/>
</dbReference>
<keyword evidence="3" id="KW-0479">Metal-binding</keyword>
<dbReference type="InterPro" id="IPR050294">
    <property type="entry name" value="RnfB_subfamily"/>
</dbReference>
<evidence type="ECO:0000256" key="1">
    <source>
        <dbReference type="ARBA" id="ARBA00022448"/>
    </source>
</evidence>
<evidence type="ECO:0000259" key="7">
    <source>
        <dbReference type="PROSITE" id="PS51379"/>
    </source>
</evidence>
<dbReference type="EMBL" id="JARFPL010000009">
    <property type="protein sequence ID" value="MDF0592755.1"/>
    <property type="molecule type" value="Genomic_DNA"/>
</dbReference>
<reference evidence="8 9" key="1">
    <citation type="submission" date="2023-03" db="EMBL/GenBank/DDBJ databases">
        <title>Whole genome sequencing of Methanotrichaceae archaeon M04Ac.</title>
        <authorList>
            <person name="Khomyakova M.A."/>
            <person name="Merkel A.Y."/>
            <person name="Slobodkin A.I."/>
        </authorList>
    </citation>
    <scope>NUCLEOTIDE SEQUENCE [LARGE SCALE GENOMIC DNA]</scope>
    <source>
        <strain evidence="8 9">M04Ac</strain>
    </source>
</reference>
<feature type="domain" description="4Fe-4S ferredoxin-type" evidence="7">
    <location>
        <begin position="66"/>
        <end position="95"/>
    </location>
</feature>
<keyword evidence="9" id="KW-1185">Reference proteome</keyword>
<keyword evidence="6" id="KW-0411">Iron-sulfur</keyword>
<evidence type="ECO:0000256" key="2">
    <source>
        <dbReference type="ARBA" id="ARBA00022485"/>
    </source>
</evidence>
<gene>
    <name evidence="8" type="ORF">P0O24_04070</name>
</gene>
<evidence type="ECO:0000256" key="6">
    <source>
        <dbReference type="ARBA" id="ARBA00023014"/>
    </source>
</evidence>
<dbReference type="InterPro" id="IPR017896">
    <property type="entry name" value="4Fe4S_Fe-S-bd"/>
</dbReference>
<sequence length="154" mass="16370">MEVYVDIDRCIYCHACEVACERVHGEARISVGAVEERASVPLFCHQCDVAPCALACPAGALVQGEAAVSFEAEKCTRCGLCAISCPFGAVYIGETAPLQKCDLCSEREAPACVLTCPTEALIWGDGEDGAKRLRRRAAARMAQSCAEAIGRGRI</sequence>
<accession>A0ABT5XDG3</accession>
<dbReference type="RefSeq" id="WP_316968462.1">
    <property type="nucleotide sequence ID" value="NZ_JARFPL010000009.1"/>
</dbReference>
<protein>
    <submittedName>
        <fullName evidence="8">4Fe-4S binding protein</fullName>
    </submittedName>
</protein>
<feature type="domain" description="4Fe-4S ferredoxin-type" evidence="7">
    <location>
        <begin position="1"/>
        <end position="20"/>
    </location>
</feature>
<proteinExistence type="predicted"/>